<reference evidence="8 9" key="1">
    <citation type="submission" date="2024-03" db="EMBL/GenBank/DDBJ databases">
        <title>The genome assembly and annotation of the cricket Gryllus longicercus Weissman &amp; Gray.</title>
        <authorList>
            <person name="Szrajer S."/>
            <person name="Gray D."/>
            <person name="Ylla G."/>
        </authorList>
    </citation>
    <scope>NUCLEOTIDE SEQUENCE [LARGE SCALE GENOMIC DNA]</scope>
    <source>
        <strain evidence="8">DAG 2021-001</strain>
        <tissue evidence="8">Whole body minus gut</tissue>
    </source>
</reference>
<evidence type="ECO:0000256" key="2">
    <source>
        <dbReference type="ARBA" id="ARBA00016807"/>
    </source>
</evidence>
<dbReference type="InterPro" id="IPR028002">
    <property type="entry name" value="Myb_DNA-bind_5"/>
</dbReference>
<gene>
    <name evidence="8" type="ORF">R5R35_002092</name>
</gene>
<name>A0AAN9VX35_9ORTH</name>
<keyword evidence="4" id="KW-0804">Transcription</keyword>
<comment type="caution">
    <text evidence="8">The sequence shown here is derived from an EMBL/GenBank/DDBJ whole genome shotgun (WGS) entry which is preliminary data.</text>
</comment>
<sequence>MARYEKSERGLLAEICQKYPIIGDKGYGGDILKKKKVAWQKIASEFNSSTPGRAPRTEEQIRGLWKRLKISTKEKIDAMRSEARKTGGGPSSNLNLDPAEEIVSGMLGSSVDPLPMDHDNDAVGFQEGQILVEMGEGVVVEEAVPEMVVEDVPPENERRSAPVPQKNKKSLYDEQLLQMAEKEHLQRLSDDARRMQMAAEKHELEMQILQLEKKIKIKILEQMQM</sequence>
<keyword evidence="6" id="KW-0175">Coiled coil</keyword>
<comment type="function">
    <text evidence="5">Involved in transvection phenomena (= synapsis-dependent gene expression), where the synaptic pairing of chromosomes carrying genes with which zeste interacts influences the expression of these genes. Zeste binds to DNA and stimulates transcription from a nearby promoter.</text>
</comment>
<dbReference type="AlphaFoldDB" id="A0AAN9VX35"/>
<organism evidence="8 9">
    <name type="scientific">Gryllus longicercus</name>
    <dbReference type="NCBI Taxonomy" id="2509291"/>
    <lineage>
        <taxon>Eukaryota</taxon>
        <taxon>Metazoa</taxon>
        <taxon>Ecdysozoa</taxon>
        <taxon>Arthropoda</taxon>
        <taxon>Hexapoda</taxon>
        <taxon>Insecta</taxon>
        <taxon>Pterygota</taxon>
        <taxon>Neoptera</taxon>
        <taxon>Polyneoptera</taxon>
        <taxon>Orthoptera</taxon>
        <taxon>Ensifera</taxon>
        <taxon>Gryllidea</taxon>
        <taxon>Grylloidea</taxon>
        <taxon>Gryllidae</taxon>
        <taxon>Gryllinae</taxon>
        <taxon>Gryllus</taxon>
    </lineage>
</organism>
<evidence type="ECO:0000256" key="6">
    <source>
        <dbReference type="SAM" id="Coils"/>
    </source>
</evidence>
<protein>
    <recommendedName>
        <fullName evidence="2">Regulatory protein zeste</fullName>
    </recommendedName>
</protein>
<dbReference type="PANTHER" id="PTHR21411:SF0">
    <property type="entry name" value="REGULATORY PROTEIN ZESTE"/>
    <property type="match status" value="1"/>
</dbReference>
<proteinExistence type="predicted"/>
<evidence type="ECO:0000259" key="7">
    <source>
        <dbReference type="Pfam" id="PF13873"/>
    </source>
</evidence>
<feature type="coiled-coil region" evidence="6">
    <location>
        <begin position="185"/>
        <end position="221"/>
    </location>
</feature>
<evidence type="ECO:0000256" key="3">
    <source>
        <dbReference type="ARBA" id="ARBA00023015"/>
    </source>
</evidence>
<feature type="domain" description="Myb/SANT-like DNA-binding" evidence="7">
    <location>
        <begin position="3"/>
        <end position="76"/>
    </location>
</feature>
<dbReference type="Proteomes" id="UP001378592">
    <property type="component" value="Unassembled WGS sequence"/>
</dbReference>
<evidence type="ECO:0000313" key="8">
    <source>
        <dbReference type="EMBL" id="KAK7865764.1"/>
    </source>
</evidence>
<evidence type="ECO:0000256" key="1">
    <source>
        <dbReference type="ARBA" id="ARBA00011764"/>
    </source>
</evidence>
<dbReference type="Pfam" id="PF13873">
    <property type="entry name" value="Myb_DNA-bind_5"/>
    <property type="match status" value="1"/>
</dbReference>
<keyword evidence="9" id="KW-1185">Reference proteome</keyword>
<dbReference type="PANTHER" id="PTHR21411">
    <property type="entry name" value="APONTIC"/>
    <property type="match status" value="1"/>
</dbReference>
<evidence type="ECO:0000256" key="4">
    <source>
        <dbReference type="ARBA" id="ARBA00023163"/>
    </source>
</evidence>
<dbReference type="EMBL" id="JAZDUA010000166">
    <property type="protein sequence ID" value="KAK7865764.1"/>
    <property type="molecule type" value="Genomic_DNA"/>
</dbReference>
<keyword evidence="3" id="KW-0805">Transcription regulation</keyword>
<evidence type="ECO:0000313" key="9">
    <source>
        <dbReference type="Proteomes" id="UP001378592"/>
    </source>
</evidence>
<comment type="subunit">
    <text evidence="1">Self-associates forming complexes of several hundred monomers.</text>
</comment>
<evidence type="ECO:0000256" key="5">
    <source>
        <dbReference type="ARBA" id="ARBA00025466"/>
    </source>
</evidence>
<accession>A0AAN9VX35</accession>